<keyword evidence="15 27" id="KW-1278">Translocase</keyword>
<evidence type="ECO:0000256" key="24">
    <source>
        <dbReference type="ARBA" id="ARBA00030032"/>
    </source>
</evidence>
<feature type="domain" description="FAD-binding FR-type" evidence="29">
    <location>
        <begin position="137"/>
        <end position="277"/>
    </location>
</feature>
<keyword evidence="10" id="KW-0997">Cell inner membrane</keyword>
<comment type="cofactor">
    <cofactor evidence="1 27">
        <name>FAD</name>
        <dbReference type="ChEBI" id="CHEBI:57692"/>
    </cofactor>
</comment>
<dbReference type="PROSITE" id="PS51384">
    <property type="entry name" value="FAD_FR"/>
    <property type="match status" value="1"/>
</dbReference>
<evidence type="ECO:0000256" key="17">
    <source>
        <dbReference type="ARBA" id="ARBA00023014"/>
    </source>
</evidence>
<dbReference type="Gene3D" id="2.40.30.10">
    <property type="entry name" value="Translation factors"/>
    <property type="match status" value="1"/>
</dbReference>
<evidence type="ECO:0000256" key="19">
    <source>
        <dbReference type="ARBA" id="ARBA00023053"/>
    </source>
</evidence>
<evidence type="ECO:0000256" key="23">
    <source>
        <dbReference type="ARBA" id="ARBA00023201"/>
    </source>
</evidence>
<accession>A0ABZ0K0F6</accession>
<feature type="domain" description="2Fe-2S ferredoxin-type" evidence="28">
    <location>
        <begin position="40"/>
        <end position="134"/>
    </location>
</feature>
<dbReference type="EC" id="7.2.1.1" evidence="6 27"/>
<organism evidence="30 31">
    <name type="scientific">Shewanella youngdeokensis</name>
    <dbReference type="NCBI Taxonomy" id="2999068"/>
    <lineage>
        <taxon>Bacteria</taxon>
        <taxon>Pseudomonadati</taxon>
        <taxon>Pseudomonadota</taxon>
        <taxon>Gammaproteobacteria</taxon>
        <taxon>Alteromonadales</taxon>
        <taxon>Shewanellaceae</taxon>
        <taxon>Shewanella</taxon>
    </lineage>
</organism>
<dbReference type="InterPro" id="IPR012675">
    <property type="entry name" value="Beta-grasp_dom_sf"/>
</dbReference>
<keyword evidence="13 27" id="KW-0479">Metal-binding</keyword>
<feature type="binding site" evidence="27">
    <location>
        <position position="83"/>
    </location>
    <ligand>
        <name>[2Fe-2S] cluster</name>
        <dbReference type="ChEBI" id="CHEBI:190135"/>
    </ligand>
</feature>
<keyword evidence="27" id="KW-0812">Transmembrane</keyword>
<dbReference type="SUPFAM" id="SSF63380">
    <property type="entry name" value="Riboflavin synthase domain-like"/>
    <property type="match status" value="1"/>
</dbReference>
<keyword evidence="20 27" id="KW-0406">Ion transport</keyword>
<dbReference type="InterPro" id="IPR001433">
    <property type="entry name" value="OxRdtase_FAD/NAD-bd"/>
</dbReference>
<dbReference type="Pfam" id="PF00970">
    <property type="entry name" value="FAD_binding_6"/>
    <property type="match status" value="1"/>
</dbReference>
<comment type="cofactor">
    <cofactor evidence="27">
        <name>[2Fe-2S] cluster</name>
        <dbReference type="ChEBI" id="CHEBI:190135"/>
    </cofactor>
    <text evidence="27">Binds 1 [2Fe-2S] cluster.</text>
</comment>
<evidence type="ECO:0000256" key="21">
    <source>
        <dbReference type="ARBA" id="ARBA00023075"/>
    </source>
</evidence>
<evidence type="ECO:0000256" key="27">
    <source>
        <dbReference type="HAMAP-Rule" id="MF_00430"/>
    </source>
</evidence>
<keyword evidence="19 27" id="KW-0915">Sodium</keyword>
<keyword evidence="14 27" id="KW-0274">FAD</keyword>
<evidence type="ECO:0000256" key="12">
    <source>
        <dbReference type="ARBA" id="ARBA00022714"/>
    </source>
</evidence>
<dbReference type="NCBIfam" id="TIGR01941">
    <property type="entry name" value="nqrF"/>
    <property type="match status" value="1"/>
</dbReference>
<evidence type="ECO:0000256" key="1">
    <source>
        <dbReference type="ARBA" id="ARBA00001974"/>
    </source>
</evidence>
<dbReference type="PROSITE" id="PS51085">
    <property type="entry name" value="2FE2S_FER_2"/>
    <property type="match status" value="1"/>
</dbReference>
<keyword evidence="17 27" id="KW-0411">Iron-sulfur</keyword>
<evidence type="ECO:0000313" key="31">
    <source>
        <dbReference type="Proteomes" id="UP001529491"/>
    </source>
</evidence>
<dbReference type="RefSeq" id="WP_310470242.1">
    <property type="nucleotide sequence ID" value="NZ_CP136522.1"/>
</dbReference>
<proteinExistence type="inferred from homology"/>
<comment type="function">
    <text evidence="2 27">NQR complex catalyzes the reduction of ubiquinone-1 to ubiquinol by two successive reactions, coupled with the transport of Na(+) ions from the cytoplasm to the periplasm. The first step is catalyzed by NqrF, which accepts electrons from NADH and reduces ubiquinone-1 to ubisemiquinone by a one-electron transfer pathway.</text>
</comment>
<evidence type="ECO:0000256" key="20">
    <source>
        <dbReference type="ARBA" id="ARBA00023065"/>
    </source>
</evidence>
<feature type="binding site" evidence="27">
    <location>
        <position position="77"/>
    </location>
    <ligand>
        <name>[2Fe-2S] cluster</name>
        <dbReference type="ChEBI" id="CHEBI:190135"/>
    </ligand>
</feature>
<evidence type="ECO:0000256" key="26">
    <source>
        <dbReference type="ARBA" id="ARBA00048891"/>
    </source>
</evidence>
<evidence type="ECO:0000256" key="15">
    <source>
        <dbReference type="ARBA" id="ARBA00022967"/>
    </source>
</evidence>
<dbReference type="SUPFAM" id="SSF54292">
    <property type="entry name" value="2Fe-2S ferredoxin-like"/>
    <property type="match status" value="1"/>
</dbReference>
<dbReference type="Pfam" id="PF00111">
    <property type="entry name" value="Fer2"/>
    <property type="match status" value="1"/>
</dbReference>
<comment type="subunit">
    <text evidence="5 27">Composed of six subunits; NqrA, NqrB, NqrC, NqrD, NqrE and NqrF.</text>
</comment>
<dbReference type="CDD" id="cd06188">
    <property type="entry name" value="NADH_quinone_reductase"/>
    <property type="match status" value="1"/>
</dbReference>
<keyword evidence="12 27" id="KW-0001">2Fe-2S</keyword>
<feature type="binding site" evidence="27">
    <location>
        <position position="118"/>
    </location>
    <ligand>
        <name>[2Fe-2S] cluster</name>
        <dbReference type="ChEBI" id="CHEBI:190135"/>
    </ligand>
</feature>
<dbReference type="PRINTS" id="PR00371">
    <property type="entry name" value="FPNCR"/>
</dbReference>
<comment type="subcellular location">
    <subcellularLocation>
        <location evidence="3">Cell inner membrane</location>
    </subcellularLocation>
    <subcellularLocation>
        <location evidence="27">Cell membrane</location>
        <topology evidence="27">Single-pass membrane protein</topology>
    </subcellularLocation>
</comment>
<dbReference type="EMBL" id="CP136522">
    <property type="protein sequence ID" value="WOT05976.1"/>
    <property type="molecule type" value="Genomic_DNA"/>
</dbReference>
<evidence type="ECO:0000256" key="4">
    <source>
        <dbReference type="ARBA" id="ARBA00005570"/>
    </source>
</evidence>
<dbReference type="InterPro" id="IPR001041">
    <property type="entry name" value="2Fe-2S_ferredoxin-type"/>
</dbReference>
<dbReference type="Pfam" id="PF00175">
    <property type="entry name" value="NAD_binding_1"/>
    <property type="match status" value="1"/>
</dbReference>
<keyword evidence="11 27" id="KW-0285">Flavoprotein</keyword>
<evidence type="ECO:0000256" key="13">
    <source>
        <dbReference type="ARBA" id="ARBA00022723"/>
    </source>
</evidence>
<protein>
    <recommendedName>
        <fullName evidence="7 27">Na(+)-translocating NADH-quinone reductase subunit F</fullName>
        <shortName evidence="27">Na(+)-NQR subunit F</shortName>
        <shortName evidence="27">Na(+)-translocating NQR subunit F</shortName>
        <ecNumber evidence="6 27">7.2.1.1</ecNumber>
    </recommendedName>
    <alternativeName>
        <fullName evidence="25 27">NQR complex subunit F</fullName>
    </alternativeName>
    <alternativeName>
        <fullName evidence="24 27">NQR-1 subunit F</fullName>
    </alternativeName>
</protein>
<evidence type="ECO:0000256" key="14">
    <source>
        <dbReference type="ARBA" id="ARBA00022827"/>
    </source>
</evidence>
<dbReference type="Gene3D" id="3.10.20.30">
    <property type="match status" value="1"/>
</dbReference>
<evidence type="ECO:0000256" key="6">
    <source>
        <dbReference type="ARBA" id="ARBA00013099"/>
    </source>
</evidence>
<keyword evidence="16 27" id="KW-0408">Iron</keyword>
<dbReference type="SUPFAM" id="SSF52343">
    <property type="entry name" value="Ferredoxin reductase-like, C-terminal NADP-linked domain"/>
    <property type="match status" value="1"/>
</dbReference>
<evidence type="ECO:0000313" key="30">
    <source>
        <dbReference type="EMBL" id="WOT05976.1"/>
    </source>
</evidence>
<keyword evidence="18 27" id="KW-0520">NAD</keyword>
<evidence type="ECO:0000256" key="16">
    <source>
        <dbReference type="ARBA" id="ARBA00023004"/>
    </source>
</evidence>
<evidence type="ECO:0000256" key="11">
    <source>
        <dbReference type="ARBA" id="ARBA00022630"/>
    </source>
</evidence>
<dbReference type="PIRSF" id="PIRSF000044">
    <property type="entry name" value="Cis_Diol_DH_RD"/>
    <property type="match status" value="1"/>
</dbReference>
<dbReference type="InterPro" id="IPR001709">
    <property type="entry name" value="Flavoprot_Pyr_Nucl_cyt_Rdtase"/>
</dbReference>
<evidence type="ECO:0000256" key="25">
    <source>
        <dbReference type="ARBA" id="ARBA00030787"/>
    </source>
</evidence>
<evidence type="ECO:0000256" key="9">
    <source>
        <dbReference type="ARBA" id="ARBA00022475"/>
    </source>
</evidence>
<name>A0ABZ0K0F6_9GAMM</name>
<evidence type="ECO:0000256" key="7">
    <source>
        <dbReference type="ARBA" id="ARBA00019729"/>
    </source>
</evidence>
<keyword evidence="21 27" id="KW-0830">Ubiquinone</keyword>
<evidence type="ECO:0000256" key="18">
    <source>
        <dbReference type="ARBA" id="ARBA00023027"/>
    </source>
</evidence>
<evidence type="ECO:0000259" key="28">
    <source>
        <dbReference type="PROSITE" id="PS51085"/>
    </source>
</evidence>
<keyword evidence="8 27" id="KW-0813">Transport</keyword>
<dbReference type="InterPro" id="IPR008333">
    <property type="entry name" value="Cbr1-like_FAD-bd_dom"/>
</dbReference>
<gene>
    <name evidence="27 30" type="primary">nqrF</name>
    <name evidence="30" type="ORF">RGE70_03955</name>
</gene>
<dbReference type="HAMAP" id="MF_00430">
    <property type="entry name" value="NqrF"/>
    <property type="match status" value="1"/>
</dbReference>
<reference evidence="30 31" key="1">
    <citation type="submission" date="2023-10" db="EMBL/GenBank/DDBJ databases">
        <title>Complete genome sequence of Shewanella sp. DAU334.</title>
        <authorList>
            <person name="Lee Y.-S."/>
            <person name="Jeong H.-R."/>
            <person name="Hwang E.-J."/>
            <person name="Choi Y.-L."/>
            <person name="Kim G.-D."/>
        </authorList>
    </citation>
    <scope>NUCLEOTIDE SEQUENCE [LARGE SCALE GENOMIC DNA]</scope>
    <source>
        <strain evidence="30 31">DAU334</strain>
    </source>
</reference>
<keyword evidence="23 27" id="KW-0739">Sodium transport</keyword>
<dbReference type="Gene3D" id="3.40.50.80">
    <property type="entry name" value="Nucleotide-binding domain of ferredoxin-NADP reductase (FNR) module"/>
    <property type="match status" value="1"/>
</dbReference>
<keyword evidence="31" id="KW-1185">Reference proteome</keyword>
<evidence type="ECO:0000256" key="8">
    <source>
        <dbReference type="ARBA" id="ARBA00022448"/>
    </source>
</evidence>
<dbReference type="Proteomes" id="UP001529491">
    <property type="component" value="Chromosome"/>
</dbReference>
<dbReference type="InterPro" id="IPR036010">
    <property type="entry name" value="2Fe-2S_ferredoxin-like_sf"/>
</dbReference>
<sequence length="415" mass="45681">MGILESTPIDVYLGVSMFTAIVLVLVLVILFAKSKLVPSGDVTIGINDDESKAIKTAAGGKLLGALAESGIFVSSACGGGGTCGQCKVHVKSGGGEILPTEVDHISKGEAREGCRLSCQVNVKSDMEIELEEEIFGVKKWECEVISNDSKATFIKELKLQIPDGDSVPFRAGGYIQIQAPAHHVKYADYDIPEQYRGDWEHFGFFNLESTVDDETIRAYSMANYPEEEGIIMLNVRIASPPPRNLTLPCGKMSSYIFSLKAGDKVTISGPFGEFFAKDTEAEMVFVGGGAGMAPMRSHIFDQLKRLNTKRKMSFWYGARSSREMFYVEDFDGLAADNDNFEWHVALSDPQPEDNWDGYTGFIHNVLFENYLRDHEAPEDCEFYMCGPPMMNAAVIGMLKDLGVEDENILLDDFGG</sequence>
<keyword evidence="27" id="KW-1133">Transmembrane helix</keyword>
<evidence type="ECO:0000256" key="22">
    <source>
        <dbReference type="ARBA" id="ARBA00023136"/>
    </source>
</evidence>
<dbReference type="PANTHER" id="PTHR43644:SF1">
    <property type="entry name" value="NAD(P)H-FLAVIN REDUCTASE"/>
    <property type="match status" value="1"/>
</dbReference>
<dbReference type="PANTHER" id="PTHR43644">
    <property type="entry name" value="NA(+)-TRANSLOCATING NADH-QUINONE REDUCTASE SUBUNIT"/>
    <property type="match status" value="1"/>
</dbReference>
<evidence type="ECO:0000256" key="10">
    <source>
        <dbReference type="ARBA" id="ARBA00022519"/>
    </source>
</evidence>
<comment type="similarity">
    <text evidence="4 27">Belongs to the NqrF family.</text>
</comment>
<feature type="transmembrane region" description="Helical" evidence="27">
    <location>
        <begin position="12"/>
        <end position="32"/>
    </location>
</feature>
<dbReference type="InterPro" id="IPR039261">
    <property type="entry name" value="FNR_nucleotide-bd"/>
</dbReference>
<evidence type="ECO:0000256" key="2">
    <source>
        <dbReference type="ARBA" id="ARBA00002972"/>
    </source>
</evidence>
<dbReference type="InterPro" id="IPR017938">
    <property type="entry name" value="Riboflavin_synthase-like_b-brl"/>
</dbReference>
<comment type="catalytic activity">
    <reaction evidence="26 27">
        <text>a ubiquinone + n Na(+)(in) + NADH + H(+) = a ubiquinol + n Na(+)(out) + NAD(+)</text>
        <dbReference type="Rhea" id="RHEA:47748"/>
        <dbReference type="Rhea" id="RHEA-COMP:9565"/>
        <dbReference type="Rhea" id="RHEA-COMP:9566"/>
        <dbReference type="ChEBI" id="CHEBI:15378"/>
        <dbReference type="ChEBI" id="CHEBI:16389"/>
        <dbReference type="ChEBI" id="CHEBI:17976"/>
        <dbReference type="ChEBI" id="CHEBI:29101"/>
        <dbReference type="ChEBI" id="CHEBI:57540"/>
        <dbReference type="ChEBI" id="CHEBI:57945"/>
        <dbReference type="EC" id="7.2.1.1"/>
    </reaction>
</comment>
<dbReference type="InterPro" id="IPR010205">
    <property type="entry name" value="NqrF"/>
</dbReference>
<keyword evidence="9 27" id="KW-1003">Cell membrane</keyword>
<feature type="binding site" evidence="27">
    <location>
        <position position="86"/>
    </location>
    <ligand>
        <name>[2Fe-2S] cluster</name>
        <dbReference type="ChEBI" id="CHEBI:190135"/>
    </ligand>
</feature>
<keyword evidence="22 27" id="KW-0472">Membrane</keyword>
<evidence type="ECO:0000256" key="3">
    <source>
        <dbReference type="ARBA" id="ARBA00004533"/>
    </source>
</evidence>
<dbReference type="InterPro" id="IPR017927">
    <property type="entry name" value="FAD-bd_FR_type"/>
</dbReference>
<evidence type="ECO:0000256" key="5">
    <source>
        <dbReference type="ARBA" id="ARBA00011309"/>
    </source>
</evidence>
<evidence type="ECO:0000259" key="29">
    <source>
        <dbReference type="PROSITE" id="PS51384"/>
    </source>
</evidence>